<name>A0A3R6H9R9_9FIRM</name>
<feature type="transmembrane region" description="Helical" evidence="2">
    <location>
        <begin position="20"/>
        <end position="44"/>
    </location>
</feature>
<keyword evidence="2" id="KW-0472">Membrane</keyword>
<sequence>MKRQIFPTASKYRHRTRREFGGETVEYIIVILAVVVIGGGLMGFGNQVSGQIGKTGNSISSWFGKANGAGDNASGGNGTGGGNNAGGENKGDENSGSQSQAPTVSVTGMDVVGERVTAKVSNLPEGATRVSYQWQYSPTKTGTFSDIEYGGNKNSYEISEEDEDYYLRCKVTTSSSKGKVPDAYSETIGKVYVFDWSKYPTGSYRPRFNGNSLACCAAPYDSSTQIPSLGEGDYASIVFDNELSDIPQGNITYRWFKCAGLGSGAGLVAKELGSNPSLSLSGLQGSYINCEVTLTVNGKSKTFVPKAICNGKVSDGIYVRPRIG</sequence>
<organism evidence="3 4">
    <name type="scientific">Coprococcus comes</name>
    <dbReference type="NCBI Taxonomy" id="410072"/>
    <lineage>
        <taxon>Bacteria</taxon>
        <taxon>Bacillati</taxon>
        <taxon>Bacillota</taxon>
        <taxon>Clostridia</taxon>
        <taxon>Lachnospirales</taxon>
        <taxon>Lachnospiraceae</taxon>
        <taxon>Coprococcus</taxon>
    </lineage>
</organism>
<dbReference type="EMBL" id="QRIM01000028">
    <property type="protein sequence ID" value="RHG56080.1"/>
    <property type="molecule type" value="Genomic_DNA"/>
</dbReference>
<protein>
    <recommendedName>
        <fullName evidence="5">Ig-like domain-containing protein</fullName>
    </recommendedName>
</protein>
<accession>A0A3R6H9R9</accession>
<comment type="caution">
    <text evidence="3">The sequence shown here is derived from an EMBL/GenBank/DDBJ whole genome shotgun (WGS) entry which is preliminary data.</text>
</comment>
<keyword evidence="2" id="KW-0812">Transmembrane</keyword>
<reference evidence="3 4" key="1">
    <citation type="submission" date="2018-08" db="EMBL/GenBank/DDBJ databases">
        <title>A genome reference for cultivated species of the human gut microbiota.</title>
        <authorList>
            <person name="Zou Y."/>
            <person name="Xue W."/>
            <person name="Luo G."/>
        </authorList>
    </citation>
    <scope>NUCLEOTIDE SEQUENCE [LARGE SCALE GENOMIC DNA]</scope>
    <source>
        <strain evidence="3 4">AM22-12LB</strain>
    </source>
</reference>
<dbReference type="Proteomes" id="UP000286595">
    <property type="component" value="Unassembled WGS sequence"/>
</dbReference>
<dbReference type="AlphaFoldDB" id="A0A3R6H9R9"/>
<feature type="compositionally biased region" description="Polar residues" evidence="1">
    <location>
        <begin position="95"/>
        <end position="104"/>
    </location>
</feature>
<evidence type="ECO:0000256" key="1">
    <source>
        <dbReference type="SAM" id="MobiDB-lite"/>
    </source>
</evidence>
<keyword evidence="2" id="KW-1133">Transmembrane helix</keyword>
<evidence type="ECO:0000313" key="4">
    <source>
        <dbReference type="Proteomes" id="UP000286595"/>
    </source>
</evidence>
<feature type="compositionally biased region" description="Gly residues" evidence="1">
    <location>
        <begin position="73"/>
        <end position="85"/>
    </location>
</feature>
<evidence type="ECO:0008006" key="5">
    <source>
        <dbReference type="Google" id="ProtNLM"/>
    </source>
</evidence>
<feature type="region of interest" description="Disordered" evidence="1">
    <location>
        <begin position="70"/>
        <end position="104"/>
    </location>
</feature>
<proteinExistence type="predicted"/>
<evidence type="ECO:0000313" key="3">
    <source>
        <dbReference type="EMBL" id="RHG56080.1"/>
    </source>
</evidence>
<gene>
    <name evidence="3" type="ORF">DW252_16215</name>
</gene>
<evidence type="ECO:0000256" key="2">
    <source>
        <dbReference type="SAM" id="Phobius"/>
    </source>
</evidence>
<dbReference type="RefSeq" id="WP_118219622.1">
    <property type="nucleotide sequence ID" value="NZ_QRIM01000028.1"/>
</dbReference>
<dbReference type="Gene3D" id="2.60.40.2700">
    <property type="match status" value="1"/>
</dbReference>